<accession>A0ACB6ZMT5</accession>
<dbReference type="EMBL" id="MU117978">
    <property type="protein sequence ID" value="KAF9651125.1"/>
    <property type="molecule type" value="Genomic_DNA"/>
</dbReference>
<gene>
    <name evidence="1" type="ORF">BDM02DRAFT_3111157</name>
</gene>
<comment type="caution">
    <text evidence="1">The sequence shown here is derived from an EMBL/GenBank/DDBJ whole genome shotgun (WGS) entry which is preliminary data.</text>
</comment>
<reference evidence="1" key="1">
    <citation type="submission" date="2019-10" db="EMBL/GenBank/DDBJ databases">
        <authorList>
            <consortium name="DOE Joint Genome Institute"/>
            <person name="Kuo A."/>
            <person name="Miyauchi S."/>
            <person name="Kiss E."/>
            <person name="Drula E."/>
            <person name="Kohler A."/>
            <person name="Sanchez-Garcia M."/>
            <person name="Andreopoulos B."/>
            <person name="Barry K.W."/>
            <person name="Bonito G."/>
            <person name="Buee M."/>
            <person name="Carver A."/>
            <person name="Chen C."/>
            <person name="Cichocki N."/>
            <person name="Clum A."/>
            <person name="Culley D."/>
            <person name="Crous P.W."/>
            <person name="Fauchery L."/>
            <person name="Girlanda M."/>
            <person name="Hayes R."/>
            <person name="Keri Z."/>
            <person name="Labutti K."/>
            <person name="Lipzen A."/>
            <person name="Lombard V."/>
            <person name="Magnuson J."/>
            <person name="Maillard F."/>
            <person name="Morin E."/>
            <person name="Murat C."/>
            <person name="Nolan M."/>
            <person name="Ohm R."/>
            <person name="Pangilinan J."/>
            <person name="Pereira M."/>
            <person name="Perotto S."/>
            <person name="Peter M."/>
            <person name="Riley R."/>
            <person name="Sitrit Y."/>
            <person name="Stielow B."/>
            <person name="Szollosi G."/>
            <person name="Zifcakova L."/>
            <person name="Stursova M."/>
            <person name="Spatafora J.W."/>
            <person name="Tedersoo L."/>
            <person name="Vaario L.-M."/>
            <person name="Yamada A."/>
            <person name="Yan M."/>
            <person name="Wang P."/>
            <person name="Xu J."/>
            <person name="Bruns T."/>
            <person name="Baldrian P."/>
            <person name="Vilgalys R."/>
            <person name="Henrissat B."/>
            <person name="Grigoriev I.V."/>
            <person name="Hibbett D."/>
            <person name="Nagy L.G."/>
            <person name="Martin F.M."/>
        </authorList>
    </citation>
    <scope>NUCLEOTIDE SEQUENCE</scope>
    <source>
        <strain evidence="1">P2</strain>
    </source>
</reference>
<dbReference type="Proteomes" id="UP000886501">
    <property type="component" value="Unassembled WGS sequence"/>
</dbReference>
<protein>
    <submittedName>
        <fullName evidence="1">Uncharacterized protein</fullName>
    </submittedName>
</protein>
<sequence>MLYEKSVPPPVFKIVMDLMNLDVQTRAAGYYDHFPDRSMSVVVKVIKEPVEKKILILDKDVKAGEVVYTEKPVVAVLDHDLQETGTYCTHCLRSVDLENVVIPQVDRFNSVYCSTDCETRSKHQSQNLLFGRESVLPPALLPMEGIPGVAENRNAAQAAFADYLKSNVKSLPLLVARFAARQVDAEINKMIPPKTRTDDALANDENSDYDHMERLRYVDTEVTQEEKTLLSNVLAAALPGLERLLGDDRHDILKGKMRYNSIGVSFNGGRDGKPVSTDRPEDIERTRTPHGTSRQIGTAFYYVSSYLGHSCDPNVRPSFDETGTSELSLIALRDLKKGDELTMAYVDVAQLPDESVTEARRRRRQELARGWKFACECSKCVVDALVQTENSGVESTGNKSDDDLGVPLEKAKLEEAVARVEAQLTQAAVSESPVSPASEPTPAPTNVDDEHASERAQEPTA</sequence>
<reference evidence="1" key="2">
    <citation type="journal article" date="2020" name="Nat. Commun.">
        <title>Large-scale genome sequencing of mycorrhizal fungi provides insights into the early evolution of symbiotic traits.</title>
        <authorList>
            <person name="Miyauchi S."/>
            <person name="Kiss E."/>
            <person name="Kuo A."/>
            <person name="Drula E."/>
            <person name="Kohler A."/>
            <person name="Sanchez-Garcia M."/>
            <person name="Morin E."/>
            <person name="Andreopoulos B."/>
            <person name="Barry K.W."/>
            <person name="Bonito G."/>
            <person name="Buee M."/>
            <person name="Carver A."/>
            <person name="Chen C."/>
            <person name="Cichocki N."/>
            <person name="Clum A."/>
            <person name="Culley D."/>
            <person name="Crous P.W."/>
            <person name="Fauchery L."/>
            <person name="Girlanda M."/>
            <person name="Hayes R.D."/>
            <person name="Keri Z."/>
            <person name="LaButti K."/>
            <person name="Lipzen A."/>
            <person name="Lombard V."/>
            <person name="Magnuson J."/>
            <person name="Maillard F."/>
            <person name="Murat C."/>
            <person name="Nolan M."/>
            <person name="Ohm R.A."/>
            <person name="Pangilinan J."/>
            <person name="Pereira M.F."/>
            <person name="Perotto S."/>
            <person name="Peter M."/>
            <person name="Pfister S."/>
            <person name="Riley R."/>
            <person name="Sitrit Y."/>
            <person name="Stielow J.B."/>
            <person name="Szollosi G."/>
            <person name="Zifcakova L."/>
            <person name="Stursova M."/>
            <person name="Spatafora J.W."/>
            <person name="Tedersoo L."/>
            <person name="Vaario L.M."/>
            <person name="Yamada A."/>
            <person name="Yan M."/>
            <person name="Wang P."/>
            <person name="Xu J."/>
            <person name="Bruns T."/>
            <person name="Baldrian P."/>
            <person name="Vilgalys R."/>
            <person name="Dunand C."/>
            <person name="Henrissat B."/>
            <person name="Grigoriev I.V."/>
            <person name="Hibbett D."/>
            <person name="Nagy L.G."/>
            <person name="Martin F.M."/>
        </authorList>
    </citation>
    <scope>NUCLEOTIDE SEQUENCE</scope>
    <source>
        <strain evidence="1">P2</strain>
    </source>
</reference>
<organism evidence="1 2">
    <name type="scientific">Thelephora ganbajun</name>
    <name type="common">Ganba fungus</name>
    <dbReference type="NCBI Taxonomy" id="370292"/>
    <lineage>
        <taxon>Eukaryota</taxon>
        <taxon>Fungi</taxon>
        <taxon>Dikarya</taxon>
        <taxon>Basidiomycota</taxon>
        <taxon>Agaricomycotina</taxon>
        <taxon>Agaricomycetes</taxon>
        <taxon>Thelephorales</taxon>
        <taxon>Thelephoraceae</taxon>
        <taxon>Thelephora</taxon>
    </lineage>
</organism>
<keyword evidence="2" id="KW-1185">Reference proteome</keyword>
<evidence type="ECO:0000313" key="1">
    <source>
        <dbReference type="EMBL" id="KAF9651125.1"/>
    </source>
</evidence>
<proteinExistence type="predicted"/>
<name>A0ACB6ZMT5_THEGA</name>
<evidence type="ECO:0000313" key="2">
    <source>
        <dbReference type="Proteomes" id="UP000886501"/>
    </source>
</evidence>